<organism evidence="1 2">
    <name type="scientific">Brachionus plicatilis</name>
    <name type="common">Marine rotifer</name>
    <name type="synonym">Brachionus muelleri</name>
    <dbReference type="NCBI Taxonomy" id="10195"/>
    <lineage>
        <taxon>Eukaryota</taxon>
        <taxon>Metazoa</taxon>
        <taxon>Spiralia</taxon>
        <taxon>Gnathifera</taxon>
        <taxon>Rotifera</taxon>
        <taxon>Eurotatoria</taxon>
        <taxon>Monogononta</taxon>
        <taxon>Pseudotrocha</taxon>
        <taxon>Ploima</taxon>
        <taxon>Brachionidae</taxon>
        <taxon>Brachionus</taxon>
    </lineage>
</organism>
<accession>A0A3M7SPQ0</accession>
<proteinExistence type="predicted"/>
<reference evidence="1 2" key="1">
    <citation type="journal article" date="2018" name="Sci. Rep.">
        <title>Genomic signatures of local adaptation to the degree of environmental predictability in rotifers.</title>
        <authorList>
            <person name="Franch-Gras L."/>
            <person name="Hahn C."/>
            <person name="Garcia-Roger E.M."/>
            <person name="Carmona M.J."/>
            <person name="Serra M."/>
            <person name="Gomez A."/>
        </authorList>
    </citation>
    <scope>NUCLEOTIDE SEQUENCE [LARGE SCALE GENOMIC DNA]</scope>
    <source>
        <strain evidence="1">HYR1</strain>
    </source>
</reference>
<keyword evidence="2" id="KW-1185">Reference proteome</keyword>
<dbReference type="AlphaFoldDB" id="A0A3M7SPQ0"/>
<comment type="caution">
    <text evidence="1">The sequence shown here is derived from an EMBL/GenBank/DDBJ whole genome shotgun (WGS) entry which is preliminary data.</text>
</comment>
<evidence type="ECO:0000313" key="2">
    <source>
        <dbReference type="Proteomes" id="UP000276133"/>
    </source>
</evidence>
<gene>
    <name evidence="1" type="ORF">BpHYR1_006891</name>
</gene>
<dbReference type="Proteomes" id="UP000276133">
    <property type="component" value="Unassembled WGS sequence"/>
</dbReference>
<dbReference type="EMBL" id="REGN01000977">
    <property type="protein sequence ID" value="RNA37793.1"/>
    <property type="molecule type" value="Genomic_DNA"/>
</dbReference>
<protein>
    <submittedName>
        <fullName evidence="1">Uncharacterized protein</fullName>
    </submittedName>
</protein>
<name>A0A3M7SPQ0_BRAPC</name>
<evidence type="ECO:0000313" key="1">
    <source>
        <dbReference type="EMBL" id="RNA37793.1"/>
    </source>
</evidence>
<sequence>MGRYLENLLLSMKIKIKKNMHERSETLQIYLKNIIVKILKNIFFIKQILDIFSRLITNKINGTKKNPEARSFKDPEIHRQRSLKLLTERWLDHDSKVSINIWEHKKNFLFKIYQIGEENSNEVNIEKEKDTVIDKTSSGPVEI</sequence>